<feature type="region of interest" description="Disordered" evidence="1">
    <location>
        <begin position="233"/>
        <end position="307"/>
    </location>
</feature>
<accession>A0AAD6XEH2</accession>
<protein>
    <submittedName>
        <fullName evidence="2">Uncharacterized protein</fullName>
    </submittedName>
</protein>
<evidence type="ECO:0000313" key="2">
    <source>
        <dbReference type="EMBL" id="KAJ7042294.1"/>
    </source>
</evidence>
<comment type="caution">
    <text evidence="2">The sequence shown here is derived from an EMBL/GenBank/DDBJ whole genome shotgun (WGS) entry which is preliminary data.</text>
</comment>
<sequence>MSSASYASLVGLAVLENPRKISEKGLTLAFDATWYLGASDREAIVGSLRYFNSKSDKYPEVGLYFVYTTVSHMDLAIEVHTGGESGSELTPADYNVVGDIQFLTYLGHPAETEIDFRQRPYAHICGAAFNIDVPTATFSVTAEQYTSAFRELQKKTPGAPKSTFSAVLTIQNSPRYEVAKKPVPYKNRFVMATGYVTGITSKFDNAKVVDSFHIDVENVAFLGMNGVTQPAVPSTPALGTPGSAGKVKSGVNKRWNFDTPVNAAKRRKTLDDDEGAGVGDSSGAGPSSPAPSSAAPSSPSPAPPTQF</sequence>
<dbReference type="Proteomes" id="UP001218188">
    <property type="component" value="Unassembled WGS sequence"/>
</dbReference>
<keyword evidence="3" id="KW-1185">Reference proteome</keyword>
<gene>
    <name evidence="2" type="ORF">C8F04DRAFT_1252266</name>
</gene>
<evidence type="ECO:0000256" key="1">
    <source>
        <dbReference type="SAM" id="MobiDB-lite"/>
    </source>
</evidence>
<dbReference type="AlphaFoldDB" id="A0AAD6XEH2"/>
<feature type="compositionally biased region" description="Pro residues" evidence="1">
    <location>
        <begin position="298"/>
        <end position="307"/>
    </location>
</feature>
<feature type="compositionally biased region" description="Low complexity" evidence="1">
    <location>
        <begin position="283"/>
        <end position="297"/>
    </location>
</feature>
<organism evidence="2 3">
    <name type="scientific">Mycena alexandri</name>
    <dbReference type="NCBI Taxonomy" id="1745969"/>
    <lineage>
        <taxon>Eukaryota</taxon>
        <taxon>Fungi</taxon>
        <taxon>Dikarya</taxon>
        <taxon>Basidiomycota</taxon>
        <taxon>Agaricomycotina</taxon>
        <taxon>Agaricomycetes</taxon>
        <taxon>Agaricomycetidae</taxon>
        <taxon>Agaricales</taxon>
        <taxon>Marasmiineae</taxon>
        <taxon>Mycenaceae</taxon>
        <taxon>Mycena</taxon>
    </lineage>
</organism>
<evidence type="ECO:0000313" key="3">
    <source>
        <dbReference type="Proteomes" id="UP001218188"/>
    </source>
</evidence>
<proteinExistence type="predicted"/>
<dbReference type="EMBL" id="JARJCM010000013">
    <property type="protein sequence ID" value="KAJ7042294.1"/>
    <property type="molecule type" value="Genomic_DNA"/>
</dbReference>
<name>A0AAD6XEH2_9AGAR</name>
<reference evidence="2" key="1">
    <citation type="submission" date="2023-03" db="EMBL/GenBank/DDBJ databases">
        <title>Massive genome expansion in bonnet fungi (Mycena s.s.) driven by repeated elements and novel gene families across ecological guilds.</title>
        <authorList>
            <consortium name="Lawrence Berkeley National Laboratory"/>
            <person name="Harder C.B."/>
            <person name="Miyauchi S."/>
            <person name="Viragh M."/>
            <person name="Kuo A."/>
            <person name="Thoen E."/>
            <person name="Andreopoulos B."/>
            <person name="Lu D."/>
            <person name="Skrede I."/>
            <person name="Drula E."/>
            <person name="Henrissat B."/>
            <person name="Morin E."/>
            <person name="Kohler A."/>
            <person name="Barry K."/>
            <person name="LaButti K."/>
            <person name="Morin E."/>
            <person name="Salamov A."/>
            <person name="Lipzen A."/>
            <person name="Mereny Z."/>
            <person name="Hegedus B."/>
            <person name="Baldrian P."/>
            <person name="Stursova M."/>
            <person name="Weitz H."/>
            <person name="Taylor A."/>
            <person name="Grigoriev I.V."/>
            <person name="Nagy L.G."/>
            <person name="Martin F."/>
            <person name="Kauserud H."/>
        </authorList>
    </citation>
    <scope>NUCLEOTIDE SEQUENCE</scope>
    <source>
        <strain evidence="2">CBHHK200</strain>
    </source>
</reference>